<dbReference type="GO" id="GO:0005886">
    <property type="term" value="C:plasma membrane"/>
    <property type="evidence" value="ECO:0007669"/>
    <property type="project" value="TreeGrafter"/>
</dbReference>
<proteinExistence type="inferred from homology"/>
<dbReference type="GO" id="GO:0006825">
    <property type="term" value="P:copper ion transport"/>
    <property type="evidence" value="ECO:0007669"/>
    <property type="project" value="InterPro"/>
</dbReference>
<evidence type="ECO:0000256" key="2">
    <source>
        <dbReference type="ARBA" id="ARBA00010509"/>
    </source>
</evidence>
<evidence type="ECO:0000256" key="6">
    <source>
        <dbReference type="ARBA" id="ARBA00023008"/>
    </source>
</evidence>
<evidence type="ECO:0000313" key="10">
    <source>
        <dbReference type="Proteomes" id="UP000198639"/>
    </source>
</evidence>
<dbReference type="Pfam" id="PF04234">
    <property type="entry name" value="CopC"/>
    <property type="match status" value="1"/>
</dbReference>
<dbReference type="OrthoDB" id="9796814at2"/>
<dbReference type="EMBL" id="FOLD01000021">
    <property type="protein sequence ID" value="SFD29372.1"/>
    <property type="molecule type" value="Genomic_DNA"/>
</dbReference>
<dbReference type="RefSeq" id="WP_091875706.1">
    <property type="nucleotide sequence ID" value="NZ_FOLD01000021.1"/>
</dbReference>
<evidence type="ECO:0000259" key="8">
    <source>
        <dbReference type="Pfam" id="PF04234"/>
    </source>
</evidence>
<reference evidence="10" key="1">
    <citation type="submission" date="2016-10" db="EMBL/GenBank/DDBJ databases">
        <authorList>
            <person name="Varghese N."/>
            <person name="Submissions S."/>
        </authorList>
    </citation>
    <scope>NUCLEOTIDE SEQUENCE [LARGE SCALE GENOMIC DNA]</scope>
    <source>
        <strain evidence="10">CGMCC 1.12041</strain>
    </source>
</reference>
<dbReference type="InterPro" id="IPR007348">
    <property type="entry name" value="CopC_dom"/>
</dbReference>
<evidence type="ECO:0000256" key="5">
    <source>
        <dbReference type="ARBA" id="ARBA00022764"/>
    </source>
</evidence>
<comment type="similarity">
    <text evidence="2">Belongs to the CopC family.</text>
</comment>
<feature type="domain" description="CopC" evidence="8">
    <location>
        <begin position="26"/>
        <end position="121"/>
    </location>
</feature>
<keyword evidence="4 7" id="KW-0732">Signal</keyword>
<evidence type="ECO:0000256" key="4">
    <source>
        <dbReference type="ARBA" id="ARBA00022729"/>
    </source>
</evidence>
<feature type="chain" id="PRO_5011664010" description="CopC domain-containing protein" evidence="7">
    <location>
        <begin position="26"/>
        <end position="122"/>
    </location>
</feature>
<keyword evidence="5" id="KW-0574">Periplasm</keyword>
<dbReference type="GO" id="GO:0046688">
    <property type="term" value="P:response to copper ion"/>
    <property type="evidence" value="ECO:0007669"/>
    <property type="project" value="InterPro"/>
</dbReference>
<evidence type="ECO:0000256" key="1">
    <source>
        <dbReference type="ARBA" id="ARBA00004418"/>
    </source>
</evidence>
<keyword evidence="6" id="KW-0186">Copper</keyword>
<dbReference type="InterPro" id="IPR047685">
    <property type="entry name" value="CopC-like"/>
</dbReference>
<dbReference type="PANTHER" id="PTHR34820:SF4">
    <property type="entry name" value="INNER MEMBRANE PROTEIN YEBZ"/>
    <property type="match status" value="1"/>
</dbReference>
<name>A0A1I1R526_9BURK</name>
<evidence type="ECO:0000256" key="7">
    <source>
        <dbReference type="SAM" id="SignalP"/>
    </source>
</evidence>
<organism evidence="9 10">
    <name type="scientific">Massilia yuzhufengensis</name>
    <dbReference type="NCBI Taxonomy" id="1164594"/>
    <lineage>
        <taxon>Bacteria</taxon>
        <taxon>Pseudomonadati</taxon>
        <taxon>Pseudomonadota</taxon>
        <taxon>Betaproteobacteria</taxon>
        <taxon>Burkholderiales</taxon>
        <taxon>Oxalobacteraceae</taxon>
        <taxon>Telluria group</taxon>
        <taxon>Massilia</taxon>
    </lineage>
</organism>
<protein>
    <recommendedName>
        <fullName evidence="8">CopC domain-containing protein</fullName>
    </recommendedName>
</protein>
<sequence>MKTLQKIVAACVFTAATIAAPFVMAHAKLSTSNPTPGAVLETAPAEITLTFNEKVEQAFSTVTLTYTDGKVIATDKAKVDVGNPKIVRLQTKGLSTGTYTVKWAVAGNDGHRRTGTFSFSVK</sequence>
<evidence type="ECO:0000313" key="9">
    <source>
        <dbReference type="EMBL" id="SFD29372.1"/>
    </source>
</evidence>
<dbReference type="SUPFAM" id="SSF81296">
    <property type="entry name" value="E set domains"/>
    <property type="match status" value="1"/>
</dbReference>
<comment type="subcellular location">
    <subcellularLocation>
        <location evidence="1">Periplasm</location>
    </subcellularLocation>
</comment>
<keyword evidence="3" id="KW-0479">Metal-binding</keyword>
<feature type="signal peptide" evidence="7">
    <location>
        <begin position="1"/>
        <end position="25"/>
    </location>
</feature>
<dbReference type="Proteomes" id="UP000198639">
    <property type="component" value="Unassembled WGS sequence"/>
</dbReference>
<dbReference type="STRING" id="1164594.SAMN05216204_12127"/>
<dbReference type="NCBIfam" id="NF033814">
    <property type="entry name" value="copper_CopC"/>
    <property type="match status" value="1"/>
</dbReference>
<dbReference type="InterPro" id="IPR014755">
    <property type="entry name" value="Cu-Rt/internalin_Ig-like"/>
</dbReference>
<dbReference type="GO" id="GO:0005507">
    <property type="term" value="F:copper ion binding"/>
    <property type="evidence" value="ECO:0007669"/>
    <property type="project" value="InterPro"/>
</dbReference>
<dbReference type="InterPro" id="IPR032694">
    <property type="entry name" value="CopC/D"/>
</dbReference>
<dbReference type="Gene3D" id="2.60.40.1220">
    <property type="match status" value="1"/>
</dbReference>
<accession>A0A1I1R526</accession>
<keyword evidence="10" id="KW-1185">Reference proteome</keyword>
<evidence type="ECO:0000256" key="3">
    <source>
        <dbReference type="ARBA" id="ARBA00022723"/>
    </source>
</evidence>
<dbReference type="PANTHER" id="PTHR34820">
    <property type="entry name" value="INNER MEMBRANE PROTEIN YEBZ"/>
    <property type="match status" value="1"/>
</dbReference>
<dbReference type="GO" id="GO:0042597">
    <property type="term" value="C:periplasmic space"/>
    <property type="evidence" value="ECO:0007669"/>
    <property type="project" value="UniProtKB-SubCell"/>
</dbReference>
<dbReference type="InterPro" id="IPR014756">
    <property type="entry name" value="Ig_E-set"/>
</dbReference>
<dbReference type="AlphaFoldDB" id="A0A1I1R526"/>
<gene>
    <name evidence="9" type="ORF">SAMN05216204_12127</name>
</gene>